<dbReference type="RefSeq" id="WP_132241761.1">
    <property type="nucleotide sequence ID" value="NZ_SLWV01000001.1"/>
</dbReference>
<dbReference type="GO" id="GO:0005524">
    <property type="term" value="F:ATP binding"/>
    <property type="evidence" value="ECO:0007669"/>
    <property type="project" value="InterPro"/>
</dbReference>
<dbReference type="Gene3D" id="3.40.50.300">
    <property type="entry name" value="P-loop containing nucleotide triphosphate hydrolases"/>
    <property type="match status" value="1"/>
</dbReference>
<dbReference type="PANTHER" id="PTHR32039">
    <property type="entry name" value="MAGNESIUM-CHELATASE SUBUNIT CHLI"/>
    <property type="match status" value="1"/>
</dbReference>
<evidence type="ECO:0000259" key="2">
    <source>
        <dbReference type="SMART" id="SM00382"/>
    </source>
</evidence>
<dbReference type="InterPro" id="IPR003593">
    <property type="entry name" value="AAA+_ATPase"/>
</dbReference>
<dbReference type="InterPro" id="IPR014721">
    <property type="entry name" value="Ribsml_uS5_D2-typ_fold_subgr"/>
</dbReference>
<accession>A0A4V2SCM4</accession>
<dbReference type="InterPro" id="IPR025158">
    <property type="entry name" value="Mg_chelat-rel_C"/>
</dbReference>
<evidence type="ECO:0000313" key="3">
    <source>
        <dbReference type="EMBL" id="TCO79960.1"/>
    </source>
</evidence>
<dbReference type="OrthoDB" id="9813147at2"/>
<dbReference type="Proteomes" id="UP000294919">
    <property type="component" value="Unassembled WGS sequence"/>
</dbReference>
<comment type="similarity">
    <text evidence="1">Belongs to the Mg-chelatase subunits D/I family. ComM subfamily.</text>
</comment>
<dbReference type="InterPro" id="IPR004482">
    <property type="entry name" value="Mg_chelat-rel"/>
</dbReference>
<dbReference type="AlphaFoldDB" id="A0A4V2SCM4"/>
<evidence type="ECO:0000313" key="4">
    <source>
        <dbReference type="Proteomes" id="UP000294919"/>
    </source>
</evidence>
<dbReference type="Pfam" id="PF13541">
    <property type="entry name" value="ChlI"/>
    <property type="match status" value="1"/>
</dbReference>
<dbReference type="InterPro" id="IPR027417">
    <property type="entry name" value="P-loop_NTPase"/>
</dbReference>
<dbReference type="Pfam" id="PF13335">
    <property type="entry name" value="Mg_chelatase_C"/>
    <property type="match status" value="1"/>
</dbReference>
<reference evidence="3 4" key="1">
    <citation type="submission" date="2019-03" db="EMBL/GenBank/DDBJ databases">
        <title>Genomic Encyclopedia of Type Strains, Phase IV (KMG-IV): sequencing the most valuable type-strain genomes for metagenomic binning, comparative biology and taxonomic classification.</title>
        <authorList>
            <person name="Goeker M."/>
        </authorList>
    </citation>
    <scope>NUCLEOTIDE SEQUENCE [LARGE SCALE GENOMIC DNA]</scope>
    <source>
        <strain evidence="3 4">DSM 102940</strain>
    </source>
</reference>
<dbReference type="InterPro" id="IPR000523">
    <property type="entry name" value="Mg_chelatse_chII-like_cat_dom"/>
</dbReference>
<dbReference type="NCBIfam" id="TIGR00368">
    <property type="entry name" value="YifB family Mg chelatase-like AAA ATPase"/>
    <property type="match status" value="1"/>
</dbReference>
<keyword evidence="4" id="KW-1185">Reference proteome</keyword>
<dbReference type="PANTHER" id="PTHR32039:SF7">
    <property type="entry name" value="COMPETENCE PROTEIN COMM"/>
    <property type="match status" value="1"/>
</dbReference>
<protein>
    <submittedName>
        <fullName evidence="3">Magnesium chelatase family protein</fullName>
    </submittedName>
</protein>
<dbReference type="InterPro" id="IPR020568">
    <property type="entry name" value="Ribosomal_Su5_D2-typ_SF"/>
</dbReference>
<dbReference type="InterPro" id="IPR045006">
    <property type="entry name" value="CHLI-like"/>
</dbReference>
<dbReference type="Gene3D" id="3.30.230.10">
    <property type="match status" value="1"/>
</dbReference>
<organism evidence="3 4">
    <name type="scientific">Marinisporobacter balticus</name>
    <dbReference type="NCBI Taxonomy" id="2018667"/>
    <lineage>
        <taxon>Bacteria</taxon>
        <taxon>Bacillati</taxon>
        <taxon>Bacillota</taxon>
        <taxon>Clostridia</taxon>
        <taxon>Peptostreptococcales</taxon>
        <taxon>Thermotaleaceae</taxon>
        <taxon>Marinisporobacter</taxon>
    </lineage>
</organism>
<dbReference type="SMART" id="SM00382">
    <property type="entry name" value="AAA"/>
    <property type="match status" value="1"/>
</dbReference>
<dbReference type="SUPFAM" id="SSF52540">
    <property type="entry name" value="P-loop containing nucleoside triphosphate hydrolases"/>
    <property type="match status" value="1"/>
</dbReference>
<evidence type="ECO:0000256" key="1">
    <source>
        <dbReference type="ARBA" id="ARBA00006354"/>
    </source>
</evidence>
<name>A0A4V2SCM4_9FIRM</name>
<sequence length="511" mass="57269">MLSRVYSCVLTGLDGNLTEVEVDISNGLPALNIVGLPDTAVKESKERVRAAIKNSGFEFPMKRITINLAPANTKKEGTYFDLPMALGILQASKQIENISIESFAFIGELSLNGNLNRVPGALPLVIALRNQGIKKIILPKSNADEAAMIEDIEIYPFHSLKDIIKYFQGDCMVAPYKTDKRILRKGSSGYDEDFADVVGQEMVKRAFQIAAAGGHNIMMIGPPGSGKTMLARRFPTILPDMTYEERLEVTKIYSVAGELSDYASLVKERPFRSPHHTISSTALVGGGRKPKPGEVSLAHFGVLFLDELPEFQRSVLEMLRQPMEDEVVTISRLNATLTYPSNFVLMASMNPCPCGYYGDLSHACSCTPMQIKKYLSKISGPLLDRIDMHIEIFPIKYEELTKNCTSKTSAQMKVDVDRARKNQLERYKNHKIFFNAQLTPNLTKKYCELGYQEKLLMEDAFNKLGLSARAYNRIIKVSRTIADLNDCDQIETAHIAEAIQYRNLDRKFWNL</sequence>
<dbReference type="EMBL" id="SLWV01000001">
    <property type="protein sequence ID" value="TCO79960.1"/>
    <property type="molecule type" value="Genomic_DNA"/>
</dbReference>
<dbReference type="SUPFAM" id="SSF54211">
    <property type="entry name" value="Ribosomal protein S5 domain 2-like"/>
    <property type="match status" value="1"/>
</dbReference>
<gene>
    <name evidence="3" type="ORF">EV214_101194</name>
</gene>
<proteinExistence type="inferred from homology"/>
<feature type="domain" description="AAA+ ATPase" evidence="2">
    <location>
        <begin position="213"/>
        <end position="396"/>
    </location>
</feature>
<comment type="caution">
    <text evidence="3">The sequence shown here is derived from an EMBL/GenBank/DDBJ whole genome shotgun (WGS) entry which is preliminary data.</text>
</comment>
<dbReference type="Pfam" id="PF01078">
    <property type="entry name" value="Mg_chelatase"/>
    <property type="match status" value="1"/>
</dbReference>